<proteinExistence type="inferred from homology"/>
<dbReference type="InterPro" id="IPR006015">
    <property type="entry name" value="Universal_stress_UspA"/>
</dbReference>
<name>A0A5B8U7X6_9ACTN</name>
<dbReference type="PRINTS" id="PR01438">
    <property type="entry name" value="UNVRSLSTRESS"/>
</dbReference>
<feature type="domain" description="UspA" evidence="2">
    <location>
        <begin position="8"/>
        <end position="147"/>
    </location>
</feature>
<dbReference type="InterPro" id="IPR014729">
    <property type="entry name" value="Rossmann-like_a/b/a_fold"/>
</dbReference>
<dbReference type="CDD" id="cd00293">
    <property type="entry name" value="USP-like"/>
    <property type="match status" value="1"/>
</dbReference>
<accession>A0A5B8U7X6</accession>
<dbReference type="RefSeq" id="WP_146921285.1">
    <property type="nucleotide sequence ID" value="NZ_CP042430.1"/>
</dbReference>
<evidence type="ECO:0000313" key="4">
    <source>
        <dbReference type="Proteomes" id="UP000321805"/>
    </source>
</evidence>
<dbReference type="SUPFAM" id="SSF52402">
    <property type="entry name" value="Adenine nucleotide alpha hydrolases-like"/>
    <property type="match status" value="1"/>
</dbReference>
<dbReference type="InterPro" id="IPR006016">
    <property type="entry name" value="UspA"/>
</dbReference>
<dbReference type="PANTHER" id="PTHR46268">
    <property type="entry name" value="STRESS RESPONSE PROTEIN NHAX"/>
    <property type="match status" value="1"/>
</dbReference>
<protein>
    <submittedName>
        <fullName evidence="3">Universal stress protein</fullName>
    </submittedName>
</protein>
<comment type="similarity">
    <text evidence="1">Belongs to the universal stress protein A family.</text>
</comment>
<dbReference type="Pfam" id="PF00582">
    <property type="entry name" value="Usp"/>
    <property type="match status" value="1"/>
</dbReference>
<gene>
    <name evidence="3" type="ORF">FSW04_16735</name>
</gene>
<sequence>MDDRDAPFRSILVAVDGSAHSELALRRAIRLAAADHARLTVMTVVPNVREGAASTWSVPVDPAALQEEADREGQRTLRAAVDQIPGDQPVRSVLRHGHAGPEILAEVAESGHDVIILGARGLGRIGSMAGSVSRHVLHHAKVAVFVAHAPPPAP</sequence>
<dbReference type="OrthoDB" id="5244367at2"/>
<dbReference type="Gene3D" id="3.40.50.620">
    <property type="entry name" value="HUPs"/>
    <property type="match status" value="1"/>
</dbReference>
<reference evidence="3 4" key="1">
    <citation type="journal article" date="2018" name="J. Microbiol.">
        <title>Baekduia soli gen. nov., sp. nov., a novel bacterium isolated from the soil of Baekdu Mountain and proposal of a novel family name, Baekduiaceae fam. nov.</title>
        <authorList>
            <person name="An D.S."/>
            <person name="Siddiqi M.Z."/>
            <person name="Kim K.H."/>
            <person name="Yu H.S."/>
            <person name="Im W.T."/>
        </authorList>
    </citation>
    <scope>NUCLEOTIDE SEQUENCE [LARGE SCALE GENOMIC DNA]</scope>
    <source>
        <strain evidence="3 4">BR7-21</strain>
    </source>
</reference>
<dbReference type="Proteomes" id="UP000321805">
    <property type="component" value="Chromosome"/>
</dbReference>
<dbReference type="AlphaFoldDB" id="A0A5B8U7X6"/>
<evidence type="ECO:0000313" key="3">
    <source>
        <dbReference type="EMBL" id="QEC49057.1"/>
    </source>
</evidence>
<dbReference type="EMBL" id="CP042430">
    <property type="protein sequence ID" value="QEC49057.1"/>
    <property type="molecule type" value="Genomic_DNA"/>
</dbReference>
<dbReference type="KEGG" id="bsol:FSW04_16735"/>
<evidence type="ECO:0000259" key="2">
    <source>
        <dbReference type="Pfam" id="PF00582"/>
    </source>
</evidence>
<evidence type="ECO:0000256" key="1">
    <source>
        <dbReference type="ARBA" id="ARBA00008791"/>
    </source>
</evidence>
<organism evidence="3 4">
    <name type="scientific">Baekduia soli</name>
    <dbReference type="NCBI Taxonomy" id="496014"/>
    <lineage>
        <taxon>Bacteria</taxon>
        <taxon>Bacillati</taxon>
        <taxon>Actinomycetota</taxon>
        <taxon>Thermoleophilia</taxon>
        <taxon>Solirubrobacterales</taxon>
        <taxon>Baekduiaceae</taxon>
        <taxon>Baekduia</taxon>
    </lineage>
</organism>
<dbReference type="PANTHER" id="PTHR46268:SF6">
    <property type="entry name" value="UNIVERSAL STRESS PROTEIN UP12"/>
    <property type="match status" value="1"/>
</dbReference>
<keyword evidence="4" id="KW-1185">Reference proteome</keyword>